<dbReference type="SUPFAM" id="SSF54637">
    <property type="entry name" value="Thioesterase/thiol ester dehydrase-isomerase"/>
    <property type="match status" value="1"/>
</dbReference>
<keyword evidence="3" id="KW-1185">Reference proteome</keyword>
<dbReference type="Proteomes" id="UP001501565">
    <property type="component" value="Unassembled WGS sequence"/>
</dbReference>
<organism evidence="2 3">
    <name type="scientific">Litoribacillus peritrichatus</name>
    <dbReference type="NCBI Taxonomy" id="718191"/>
    <lineage>
        <taxon>Bacteria</taxon>
        <taxon>Pseudomonadati</taxon>
        <taxon>Pseudomonadota</taxon>
        <taxon>Gammaproteobacteria</taxon>
        <taxon>Oceanospirillales</taxon>
        <taxon>Oceanospirillaceae</taxon>
        <taxon>Litoribacillus</taxon>
    </lineage>
</organism>
<evidence type="ECO:0000313" key="2">
    <source>
        <dbReference type="EMBL" id="GAA3944059.1"/>
    </source>
</evidence>
<dbReference type="RefSeq" id="WP_344800898.1">
    <property type="nucleotide sequence ID" value="NZ_BAABBN010000017.1"/>
</dbReference>
<dbReference type="NCBIfam" id="NF003509">
    <property type="entry name" value="PRK05174.1"/>
    <property type="match status" value="1"/>
</dbReference>
<dbReference type="PANTHER" id="PTHR30272:SF8">
    <property type="entry name" value="3-HYDROXYDECANOYL-[ACYL-CARRIER-PROTEIN] DEHYDRATASE"/>
    <property type="match status" value="1"/>
</dbReference>
<dbReference type="Pfam" id="PF07977">
    <property type="entry name" value="FabA"/>
    <property type="match status" value="1"/>
</dbReference>
<reference evidence="3" key="1">
    <citation type="journal article" date="2019" name="Int. J. Syst. Evol. Microbiol.">
        <title>The Global Catalogue of Microorganisms (GCM) 10K type strain sequencing project: providing services to taxonomists for standard genome sequencing and annotation.</title>
        <authorList>
            <consortium name="The Broad Institute Genomics Platform"/>
            <consortium name="The Broad Institute Genome Sequencing Center for Infectious Disease"/>
            <person name="Wu L."/>
            <person name="Ma J."/>
        </authorList>
    </citation>
    <scope>NUCLEOTIDE SEQUENCE [LARGE SCALE GENOMIC DNA]</scope>
    <source>
        <strain evidence="3">JCM 17551</strain>
    </source>
</reference>
<dbReference type="InterPro" id="IPR029069">
    <property type="entry name" value="HotDog_dom_sf"/>
</dbReference>
<proteinExistence type="predicted"/>
<comment type="caution">
    <text evidence="2">The sequence shown here is derived from an EMBL/GenBank/DDBJ whole genome shotgun (WGS) entry which is preliminary data.</text>
</comment>
<dbReference type="Gene3D" id="3.10.129.10">
    <property type="entry name" value="Hotdog Thioesterase"/>
    <property type="match status" value="1"/>
</dbReference>
<evidence type="ECO:0000313" key="3">
    <source>
        <dbReference type="Proteomes" id="UP001501565"/>
    </source>
</evidence>
<accession>A0ABP7NDQ0</accession>
<protein>
    <submittedName>
        <fullName evidence="2">3-hydroxyacyl-[acyl-carrier-protein] dehydratase FabA</fullName>
    </submittedName>
</protein>
<dbReference type="InterPro" id="IPR013114">
    <property type="entry name" value="FabA_FabZ"/>
</dbReference>
<evidence type="ECO:0000256" key="1">
    <source>
        <dbReference type="ARBA" id="ARBA00023239"/>
    </source>
</evidence>
<gene>
    <name evidence="2" type="primary">fabA</name>
    <name evidence="2" type="ORF">GCM10022277_44750</name>
</gene>
<name>A0ABP7NDQ0_9GAMM</name>
<sequence length="162" mass="17910">MLQASFSKEQLSASLPIMDDLKMQLPQGEMQLLDRVVSLSDQGGLYGRGEVVAEFDIHPDLWFFKCHFPGDPIMPGCLGIDALWQTMGVFLASKGHVGKCRALGVSDVKFCGEILPTVEKVRFHVHIKRIIKRGMTLALADGFVYADGEEIYSARNLKAALI</sequence>
<dbReference type="EMBL" id="BAABBN010000017">
    <property type="protein sequence ID" value="GAA3944059.1"/>
    <property type="molecule type" value="Genomic_DNA"/>
</dbReference>
<keyword evidence="1" id="KW-0456">Lyase</keyword>
<dbReference type="PANTHER" id="PTHR30272">
    <property type="entry name" value="3-HYDROXYACYL-[ACYL-CARRIER-PROTEIN] DEHYDRATASE"/>
    <property type="match status" value="1"/>
</dbReference>